<feature type="domain" description="PA" evidence="3">
    <location>
        <begin position="157"/>
        <end position="243"/>
    </location>
</feature>
<dbReference type="PANTHER" id="PTHR10404:SF46">
    <property type="entry name" value="VACUOLAR PROTEIN SORTING-ASSOCIATED PROTEIN 70"/>
    <property type="match status" value="1"/>
</dbReference>
<dbReference type="InterPro" id="IPR036757">
    <property type="entry name" value="TFR-like_dimer_dom_sf"/>
</dbReference>
<dbReference type="PANTHER" id="PTHR10404">
    <property type="entry name" value="N-ACETYLATED-ALPHA-LINKED ACIDIC DIPEPTIDASE"/>
    <property type="match status" value="1"/>
</dbReference>
<sequence length="703" mass="74983">MAIRHARFVMLAAAAVGLVAAGLPPVAAAEAADAAVIRGFTAAHSAAERTTETAYKAIPSVAVARDLDSYLAAKTGLVGSTGDWRRVQYVVAKLRSYGLQPQIKTYYPYLSVPRKISVTMTAPTRQVLPTKENCRSVETDCADEVVGYNALSPAGHVKAPVVYVNYGTVADYQALEKAGISVKGKIALVRYGQVFRGVKTNLAAEHGAIGVVLYSDPKDDGNSNGAVYPDGPWRAPDGIQRGSVQQLWLYGGDPLTPGYPATKNAPRINPADSNIAKIPTTPISYAAATPLLKNLTGPAVPQAWQGGLPFTYHYGPGGTAVDLNLDIDYKISPIWDVTATIPGRTFPDQVVYVGAHRDAWTYGSDDNLSGAETVLQIGRGLGQLLKTGWRPARSITLATWDGEEYGLFGSTEYAEETGGKLANAVAYINMDGAAGRHFDASGVPSLDDVVYDTTKEIAWPGTGRTIYGDWSADNGGKVPPVGRLGSGSDYTAFFDRFGVPSVNIGASTDSGNYHCSCDNFYMEDHFIDPGWKYHAAMAQEVGVVTMRMAGADVPELDYGSYAAEVVTYLTAFQQRETQVYGTDVLGLSRDIAAAKSWQSAAGGIQAAIDRQLAAGAPPARFAVLTRALVASEHQLLAAQGLPKRPWFRNQLYAPGINAGYGTQKLPGINDALFEYHDTTQAKAYELSLYASLRRAAAVLDPVT</sequence>
<dbReference type="SUPFAM" id="SSF53187">
    <property type="entry name" value="Zn-dependent exopeptidases"/>
    <property type="match status" value="1"/>
</dbReference>
<feature type="domain" description="Peptidase M28" evidence="5">
    <location>
        <begin position="337"/>
        <end position="520"/>
    </location>
</feature>
<dbReference type="RefSeq" id="WP_344313265.1">
    <property type="nucleotide sequence ID" value="NZ_BAAANY010000021.1"/>
</dbReference>
<dbReference type="InterPro" id="IPR007365">
    <property type="entry name" value="TFR-like_dimer_dom"/>
</dbReference>
<dbReference type="Pfam" id="PF04389">
    <property type="entry name" value="Peptidase_M28"/>
    <property type="match status" value="1"/>
</dbReference>
<dbReference type="Pfam" id="PF02225">
    <property type="entry name" value="PA"/>
    <property type="match status" value="1"/>
</dbReference>
<evidence type="ECO:0000313" key="6">
    <source>
        <dbReference type="EMBL" id="GAA1698243.1"/>
    </source>
</evidence>
<reference evidence="6 7" key="1">
    <citation type="journal article" date="2019" name="Int. J. Syst. Evol. Microbiol.">
        <title>The Global Catalogue of Microorganisms (GCM) 10K type strain sequencing project: providing services to taxonomists for standard genome sequencing and annotation.</title>
        <authorList>
            <consortium name="The Broad Institute Genomics Platform"/>
            <consortium name="The Broad Institute Genome Sequencing Center for Infectious Disease"/>
            <person name="Wu L."/>
            <person name="Ma J."/>
        </authorList>
    </citation>
    <scope>NUCLEOTIDE SEQUENCE [LARGE SCALE GENOMIC DNA]</scope>
    <source>
        <strain evidence="6 7">JCM 14718</strain>
    </source>
</reference>
<organism evidence="6 7">
    <name type="scientific">Fodinicola feengrottensis</name>
    <dbReference type="NCBI Taxonomy" id="435914"/>
    <lineage>
        <taxon>Bacteria</taxon>
        <taxon>Bacillati</taxon>
        <taxon>Actinomycetota</taxon>
        <taxon>Actinomycetes</taxon>
        <taxon>Mycobacteriales</taxon>
        <taxon>Fodinicola</taxon>
    </lineage>
</organism>
<evidence type="ECO:0000259" key="3">
    <source>
        <dbReference type="Pfam" id="PF02225"/>
    </source>
</evidence>
<evidence type="ECO:0000259" key="5">
    <source>
        <dbReference type="Pfam" id="PF04389"/>
    </source>
</evidence>
<evidence type="ECO:0000256" key="2">
    <source>
        <dbReference type="SAM" id="SignalP"/>
    </source>
</evidence>
<keyword evidence="7" id="KW-1185">Reference proteome</keyword>
<dbReference type="InterPro" id="IPR039373">
    <property type="entry name" value="Peptidase_M28B"/>
</dbReference>
<gene>
    <name evidence="6" type="ORF">GCM10009765_54570</name>
</gene>
<comment type="similarity">
    <text evidence="1">Belongs to the peptidase M28 family. M28B subfamily.</text>
</comment>
<protein>
    <submittedName>
        <fullName evidence="6">Transferrin receptor-like dimerization domain-containing protein</fullName>
    </submittedName>
</protein>
<evidence type="ECO:0000313" key="7">
    <source>
        <dbReference type="Proteomes" id="UP001500618"/>
    </source>
</evidence>
<name>A0ABN2I3Z1_9ACTN</name>
<dbReference type="CDD" id="cd02121">
    <property type="entry name" value="PA_GCPII_like"/>
    <property type="match status" value="1"/>
</dbReference>
<comment type="caution">
    <text evidence="6">The sequence shown here is derived from an EMBL/GenBank/DDBJ whole genome shotgun (WGS) entry which is preliminary data.</text>
</comment>
<dbReference type="Gene3D" id="1.20.930.40">
    <property type="entry name" value="Transferrin receptor-like, dimerisation domain"/>
    <property type="match status" value="1"/>
</dbReference>
<accession>A0ABN2I3Z1</accession>
<feature type="domain" description="Transferrin receptor-like dimerisation" evidence="4">
    <location>
        <begin position="594"/>
        <end position="699"/>
    </location>
</feature>
<proteinExistence type="inferred from homology"/>
<dbReference type="Pfam" id="PF04253">
    <property type="entry name" value="TFR_dimer"/>
    <property type="match status" value="1"/>
</dbReference>
<evidence type="ECO:0000259" key="4">
    <source>
        <dbReference type="Pfam" id="PF04253"/>
    </source>
</evidence>
<keyword evidence="2" id="KW-0732">Signal</keyword>
<dbReference type="InterPro" id="IPR003137">
    <property type="entry name" value="PA_domain"/>
</dbReference>
<dbReference type="Gene3D" id="3.40.630.10">
    <property type="entry name" value="Zn peptidases"/>
    <property type="match status" value="1"/>
</dbReference>
<dbReference type="InterPro" id="IPR046450">
    <property type="entry name" value="PA_dom_sf"/>
</dbReference>
<dbReference type="Proteomes" id="UP001500618">
    <property type="component" value="Unassembled WGS sequence"/>
</dbReference>
<feature type="chain" id="PRO_5045905168" evidence="2">
    <location>
        <begin position="29"/>
        <end position="703"/>
    </location>
</feature>
<dbReference type="SUPFAM" id="SSF47672">
    <property type="entry name" value="Transferrin receptor-like dimerisation domain"/>
    <property type="match status" value="1"/>
</dbReference>
<evidence type="ECO:0000256" key="1">
    <source>
        <dbReference type="ARBA" id="ARBA00005634"/>
    </source>
</evidence>
<dbReference type="Gene3D" id="3.50.30.30">
    <property type="match status" value="1"/>
</dbReference>
<dbReference type="InterPro" id="IPR007484">
    <property type="entry name" value="Peptidase_M28"/>
</dbReference>
<dbReference type="EMBL" id="BAAANY010000021">
    <property type="protein sequence ID" value="GAA1698243.1"/>
    <property type="molecule type" value="Genomic_DNA"/>
</dbReference>
<feature type="signal peptide" evidence="2">
    <location>
        <begin position="1"/>
        <end position="28"/>
    </location>
</feature>
<dbReference type="SUPFAM" id="SSF52025">
    <property type="entry name" value="PA domain"/>
    <property type="match status" value="1"/>
</dbReference>